<proteinExistence type="predicted"/>
<organism evidence="1 2">
    <name type="scientific">Helianthus annuus</name>
    <name type="common">Common sunflower</name>
    <dbReference type="NCBI Taxonomy" id="4232"/>
    <lineage>
        <taxon>Eukaryota</taxon>
        <taxon>Viridiplantae</taxon>
        <taxon>Streptophyta</taxon>
        <taxon>Embryophyta</taxon>
        <taxon>Tracheophyta</taxon>
        <taxon>Spermatophyta</taxon>
        <taxon>Magnoliopsida</taxon>
        <taxon>eudicotyledons</taxon>
        <taxon>Gunneridae</taxon>
        <taxon>Pentapetalae</taxon>
        <taxon>asterids</taxon>
        <taxon>campanulids</taxon>
        <taxon>Asterales</taxon>
        <taxon>Asteraceae</taxon>
        <taxon>Asteroideae</taxon>
        <taxon>Heliantheae alliance</taxon>
        <taxon>Heliantheae</taxon>
        <taxon>Helianthus</taxon>
    </lineage>
</organism>
<gene>
    <name evidence="1" type="ORF">HannXRQ_Chr16g0507211</name>
</gene>
<name>A0A251RXM4_HELAN</name>
<dbReference type="AlphaFoldDB" id="A0A251RXM4"/>
<sequence length="84" mass="9751">MFRLQSQEYPWLQPCVKWPLGWMRCQAASPLVVTVGAYYCGAREDKSFGRDISDAHLQGLELTLVEPIEKSCPDRFFLHILLMY</sequence>
<evidence type="ECO:0000313" key="1">
    <source>
        <dbReference type="EMBL" id="OTF91114.1"/>
    </source>
</evidence>
<keyword evidence="2" id="KW-1185">Reference proteome</keyword>
<protein>
    <submittedName>
        <fullName evidence="1">Uncharacterized protein</fullName>
    </submittedName>
</protein>
<reference evidence="2" key="1">
    <citation type="journal article" date="2017" name="Nature">
        <title>The sunflower genome provides insights into oil metabolism, flowering and Asterid evolution.</title>
        <authorList>
            <person name="Badouin H."/>
            <person name="Gouzy J."/>
            <person name="Grassa C.J."/>
            <person name="Murat F."/>
            <person name="Staton S.E."/>
            <person name="Cottret L."/>
            <person name="Lelandais-Briere C."/>
            <person name="Owens G.L."/>
            <person name="Carrere S."/>
            <person name="Mayjonade B."/>
            <person name="Legrand L."/>
            <person name="Gill N."/>
            <person name="Kane N.C."/>
            <person name="Bowers J.E."/>
            <person name="Hubner S."/>
            <person name="Bellec A."/>
            <person name="Berard A."/>
            <person name="Berges H."/>
            <person name="Blanchet N."/>
            <person name="Boniface M.C."/>
            <person name="Brunel D."/>
            <person name="Catrice O."/>
            <person name="Chaidir N."/>
            <person name="Claudel C."/>
            <person name="Donnadieu C."/>
            <person name="Faraut T."/>
            <person name="Fievet G."/>
            <person name="Helmstetter N."/>
            <person name="King M."/>
            <person name="Knapp S.J."/>
            <person name="Lai Z."/>
            <person name="Le Paslier M.C."/>
            <person name="Lippi Y."/>
            <person name="Lorenzon L."/>
            <person name="Mandel J.R."/>
            <person name="Marage G."/>
            <person name="Marchand G."/>
            <person name="Marquand E."/>
            <person name="Bret-Mestries E."/>
            <person name="Morien E."/>
            <person name="Nambeesan S."/>
            <person name="Nguyen T."/>
            <person name="Pegot-Espagnet P."/>
            <person name="Pouilly N."/>
            <person name="Raftis F."/>
            <person name="Sallet E."/>
            <person name="Schiex T."/>
            <person name="Thomas J."/>
            <person name="Vandecasteele C."/>
            <person name="Vares D."/>
            <person name="Vear F."/>
            <person name="Vautrin S."/>
            <person name="Crespi M."/>
            <person name="Mangin B."/>
            <person name="Burke J.M."/>
            <person name="Salse J."/>
            <person name="Munos S."/>
            <person name="Vincourt P."/>
            <person name="Rieseberg L.H."/>
            <person name="Langlade N.B."/>
        </authorList>
    </citation>
    <scope>NUCLEOTIDE SEQUENCE [LARGE SCALE GENOMIC DNA]</scope>
    <source>
        <strain evidence="2">cv. SF193</strain>
    </source>
</reference>
<dbReference type="Gene3D" id="3.30.590.10">
    <property type="entry name" value="Glutamine synthetase/guanido kinase, catalytic domain"/>
    <property type="match status" value="1"/>
</dbReference>
<dbReference type="STRING" id="4232.A0A251RXM4"/>
<accession>A0A251RXM4</accession>
<dbReference type="EMBL" id="CM007905">
    <property type="protein sequence ID" value="OTF91114.1"/>
    <property type="molecule type" value="Genomic_DNA"/>
</dbReference>
<dbReference type="Proteomes" id="UP000215914">
    <property type="component" value="Chromosome 16"/>
</dbReference>
<evidence type="ECO:0000313" key="2">
    <source>
        <dbReference type="Proteomes" id="UP000215914"/>
    </source>
</evidence>
<dbReference type="InParanoid" id="A0A251RXM4"/>